<comment type="caution">
    <text evidence="1">The sequence shown here is derived from an EMBL/GenBank/DDBJ whole genome shotgun (WGS) entry which is preliminary data.</text>
</comment>
<gene>
    <name evidence="1" type="ORF">QX233_05590</name>
</gene>
<sequence length="140" mass="15789">MKKHYIFLYLLLFPIVSFAQDIKFKKDKVLIDGKEAFNTERAGTFGAAGYDISPLDSTKPFLSLISNNGGTHMELSDDYVIIRFLTVGKNLEISGGDIRKALKLLLKNEVIVNGKLDESKIDIFISNYDENISGRTLIRR</sequence>
<accession>A0AAJ1R191</accession>
<protein>
    <submittedName>
        <fullName evidence="1">Uncharacterized protein</fullName>
    </submittedName>
</protein>
<organism evidence="1 2">
    <name type="scientific">Chryseobacterium gambrini</name>
    <dbReference type="NCBI Taxonomy" id="373672"/>
    <lineage>
        <taxon>Bacteria</taxon>
        <taxon>Pseudomonadati</taxon>
        <taxon>Bacteroidota</taxon>
        <taxon>Flavobacteriia</taxon>
        <taxon>Flavobacteriales</taxon>
        <taxon>Weeksellaceae</taxon>
        <taxon>Chryseobacterium group</taxon>
        <taxon>Chryseobacterium</taxon>
    </lineage>
</organism>
<name>A0AAJ1R191_9FLAO</name>
<evidence type="ECO:0000313" key="1">
    <source>
        <dbReference type="EMBL" id="MDN4011921.1"/>
    </source>
</evidence>
<reference evidence="1" key="1">
    <citation type="submission" date="2023-06" db="EMBL/GenBank/DDBJ databases">
        <title>Two Chryseobacterium gambrini strains from China.</title>
        <authorList>
            <person name="Zeng J."/>
            <person name="Wu Y."/>
        </authorList>
    </citation>
    <scope>NUCLEOTIDE SEQUENCE</scope>
    <source>
        <strain evidence="1">SQ219</strain>
    </source>
</reference>
<dbReference type="RefSeq" id="WP_214590944.1">
    <property type="nucleotide sequence ID" value="NZ_JAUHGV010000004.1"/>
</dbReference>
<proteinExistence type="predicted"/>
<dbReference type="EMBL" id="JAUHGV010000004">
    <property type="protein sequence ID" value="MDN4011921.1"/>
    <property type="molecule type" value="Genomic_DNA"/>
</dbReference>
<dbReference type="AlphaFoldDB" id="A0AAJ1R191"/>
<dbReference type="Proteomes" id="UP001225933">
    <property type="component" value="Unassembled WGS sequence"/>
</dbReference>
<evidence type="ECO:0000313" key="2">
    <source>
        <dbReference type="Proteomes" id="UP001225933"/>
    </source>
</evidence>